<comment type="caution">
    <text evidence="2">The sequence shown here is derived from an EMBL/GenBank/DDBJ whole genome shotgun (WGS) entry which is preliminary data.</text>
</comment>
<keyword evidence="1" id="KW-0472">Membrane</keyword>
<keyword evidence="1" id="KW-0812">Transmembrane</keyword>
<feature type="transmembrane region" description="Helical" evidence="1">
    <location>
        <begin position="96"/>
        <end position="115"/>
    </location>
</feature>
<dbReference type="EMBL" id="JBHSHE010000064">
    <property type="protein sequence ID" value="MFC4717299.1"/>
    <property type="molecule type" value="Genomic_DNA"/>
</dbReference>
<name>A0ABV9MQ71_9MICC</name>
<dbReference type="RefSeq" id="WP_096257849.1">
    <property type="nucleotide sequence ID" value="NZ_BAAAVQ010000051.1"/>
</dbReference>
<keyword evidence="3" id="KW-1185">Reference proteome</keyword>
<evidence type="ECO:0008006" key="4">
    <source>
        <dbReference type="Google" id="ProtNLM"/>
    </source>
</evidence>
<proteinExistence type="predicted"/>
<evidence type="ECO:0000313" key="2">
    <source>
        <dbReference type="EMBL" id="MFC4717299.1"/>
    </source>
</evidence>
<accession>A0ABV9MQ71</accession>
<feature type="transmembrane region" description="Helical" evidence="1">
    <location>
        <begin position="6"/>
        <end position="28"/>
    </location>
</feature>
<keyword evidence="1" id="KW-1133">Transmembrane helix</keyword>
<reference evidence="3" key="1">
    <citation type="journal article" date="2019" name="Int. J. Syst. Evol. Microbiol.">
        <title>The Global Catalogue of Microorganisms (GCM) 10K type strain sequencing project: providing services to taxonomists for standard genome sequencing and annotation.</title>
        <authorList>
            <consortium name="The Broad Institute Genomics Platform"/>
            <consortium name="The Broad Institute Genome Sequencing Center for Infectious Disease"/>
            <person name="Wu L."/>
            <person name="Ma J."/>
        </authorList>
    </citation>
    <scope>NUCLEOTIDE SEQUENCE [LARGE SCALE GENOMIC DNA]</scope>
    <source>
        <strain evidence="3">CGMCC 1.12849</strain>
    </source>
</reference>
<feature type="transmembrane region" description="Helical" evidence="1">
    <location>
        <begin position="35"/>
        <end position="56"/>
    </location>
</feature>
<dbReference type="Proteomes" id="UP001595884">
    <property type="component" value="Unassembled WGS sequence"/>
</dbReference>
<sequence length="125" mass="13725">MFVLNGFFIAGTIICALAVLLGLIATVIRRYPDDWALVATAGTELFLIVYAVAAGIRQAGGEMVLGEPWEFWGYLLTALIMPPIAFFWAVSDKSRWANTVLAVSGAITFVMLFRMEQIWHVGVIA</sequence>
<protein>
    <recommendedName>
        <fullName evidence="4">Integral membrane protein</fullName>
    </recommendedName>
</protein>
<feature type="transmembrane region" description="Helical" evidence="1">
    <location>
        <begin position="71"/>
        <end position="89"/>
    </location>
</feature>
<gene>
    <name evidence="2" type="ORF">ACFO7V_14295</name>
</gene>
<evidence type="ECO:0000256" key="1">
    <source>
        <dbReference type="SAM" id="Phobius"/>
    </source>
</evidence>
<organism evidence="2 3">
    <name type="scientific">Glutamicibacter bergerei</name>
    <dbReference type="NCBI Taxonomy" id="256702"/>
    <lineage>
        <taxon>Bacteria</taxon>
        <taxon>Bacillati</taxon>
        <taxon>Actinomycetota</taxon>
        <taxon>Actinomycetes</taxon>
        <taxon>Micrococcales</taxon>
        <taxon>Micrococcaceae</taxon>
        <taxon>Glutamicibacter</taxon>
    </lineage>
</organism>
<evidence type="ECO:0000313" key="3">
    <source>
        <dbReference type="Proteomes" id="UP001595884"/>
    </source>
</evidence>